<evidence type="ECO:0000313" key="4">
    <source>
        <dbReference type="Proteomes" id="UP000006377"/>
    </source>
</evidence>
<feature type="domain" description="Mce/MlaD" evidence="2">
    <location>
        <begin position="46"/>
        <end position="116"/>
    </location>
</feature>
<gene>
    <name evidence="3" type="ordered locus">Plav_2514</name>
</gene>
<keyword evidence="1" id="KW-0472">Membrane</keyword>
<dbReference type="eggNOG" id="COG1463">
    <property type="taxonomic scope" value="Bacteria"/>
</dbReference>
<evidence type="ECO:0000259" key="2">
    <source>
        <dbReference type="Pfam" id="PF02470"/>
    </source>
</evidence>
<dbReference type="Pfam" id="PF02470">
    <property type="entry name" value="MlaD"/>
    <property type="match status" value="1"/>
</dbReference>
<name>A7HW40_PARL1</name>
<keyword evidence="1" id="KW-0812">Transmembrane</keyword>
<dbReference type="AlphaFoldDB" id="A7HW40"/>
<keyword evidence="4" id="KW-1185">Reference proteome</keyword>
<feature type="transmembrane region" description="Helical" evidence="1">
    <location>
        <begin position="7"/>
        <end position="28"/>
    </location>
</feature>
<dbReference type="RefSeq" id="WP_012111434.1">
    <property type="nucleotide sequence ID" value="NC_009719.1"/>
</dbReference>
<dbReference type="PANTHER" id="PTHR36698:SF2">
    <property type="entry name" value="MCE_MLAD DOMAIN-CONTAINING PROTEIN"/>
    <property type="match status" value="1"/>
</dbReference>
<protein>
    <submittedName>
        <fullName evidence="3">Mammalian cell entry related domain protein</fullName>
    </submittedName>
</protein>
<dbReference type="Proteomes" id="UP000006377">
    <property type="component" value="Chromosome"/>
</dbReference>
<sequence>MEIKSNNVLIGVFTLVTVVGMFLFLLWISGVQFNRQFAYYKIIFDGSVSGLSQSGPVQYNGLPVGKVTDLYLMARNPNKVVAIIQVDARTPVKEDSVAQLELSGLTGVAFIQLTGGSPESAELQARPGQDYPVIKAAPSSLQDLLKSGPETLQNANELIKELNKVVADNQRSISEALANLNTISKALADSSGDVTTALDQIAQASRHLNSISRSADGLMKEDVKAFIADAREAARSYREVANELDAILKQGGPGIASGLSQLPQLVAETRALVSSLDRFASRAQDDPARYFIGRDVPEVEAE</sequence>
<dbReference type="PANTHER" id="PTHR36698">
    <property type="entry name" value="BLL5892 PROTEIN"/>
    <property type="match status" value="1"/>
</dbReference>
<dbReference type="InterPro" id="IPR003399">
    <property type="entry name" value="Mce/MlaD"/>
</dbReference>
<organism evidence="3 4">
    <name type="scientific">Parvibaculum lavamentivorans (strain DS-1 / DSM 13023 / NCIMB 13966)</name>
    <dbReference type="NCBI Taxonomy" id="402881"/>
    <lineage>
        <taxon>Bacteria</taxon>
        <taxon>Pseudomonadati</taxon>
        <taxon>Pseudomonadota</taxon>
        <taxon>Alphaproteobacteria</taxon>
        <taxon>Hyphomicrobiales</taxon>
        <taxon>Parvibaculaceae</taxon>
        <taxon>Parvibaculum</taxon>
    </lineage>
</organism>
<dbReference type="OrthoDB" id="9808689at2"/>
<evidence type="ECO:0000256" key="1">
    <source>
        <dbReference type="SAM" id="Phobius"/>
    </source>
</evidence>
<keyword evidence="1" id="KW-1133">Transmembrane helix</keyword>
<dbReference type="STRING" id="402881.Plav_2514"/>
<dbReference type="KEGG" id="pla:Plav_2514"/>
<reference evidence="3 4" key="1">
    <citation type="journal article" date="2011" name="Stand. Genomic Sci.">
        <title>Complete genome sequence of Parvibaculum lavamentivorans type strain (DS-1(T)).</title>
        <authorList>
            <person name="Schleheck D."/>
            <person name="Weiss M."/>
            <person name="Pitluck S."/>
            <person name="Bruce D."/>
            <person name="Land M.L."/>
            <person name="Han S."/>
            <person name="Saunders E."/>
            <person name="Tapia R."/>
            <person name="Detter C."/>
            <person name="Brettin T."/>
            <person name="Han J."/>
            <person name="Woyke T."/>
            <person name="Goodwin L."/>
            <person name="Pennacchio L."/>
            <person name="Nolan M."/>
            <person name="Cook A.M."/>
            <person name="Kjelleberg S."/>
            <person name="Thomas T."/>
        </authorList>
    </citation>
    <scope>NUCLEOTIDE SEQUENCE [LARGE SCALE GENOMIC DNA]</scope>
    <source>
        <strain evidence="4">DS-1 / DSM 13023 / NCIMB 13966</strain>
    </source>
</reference>
<proteinExistence type="predicted"/>
<dbReference type="HOGENOM" id="CLU_013850_1_2_5"/>
<accession>A7HW40</accession>
<evidence type="ECO:0000313" key="3">
    <source>
        <dbReference type="EMBL" id="ABS64123.1"/>
    </source>
</evidence>
<dbReference type="EMBL" id="CP000774">
    <property type="protein sequence ID" value="ABS64123.1"/>
    <property type="molecule type" value="Genomic_DNA"/>
</dbReference>